<organism evidence="1 2">
    <name type="scientific">Vararia minispora EC-137</name>
    <dbReference type="NCBI Taxonomy" id="1314806"/>
    <lineage>
        <taxon>Eukaryota</taxon>
        <taxon>Fungi</taxon>
        <taxon>Dikarya</taxon>
        <taxon>Basidiomycota</taxon>
        <taxon>Agaricomycotina</taxon>
        <taxon>Agaricomycetes</taxon>
        <taxon>Russulales</taxon>
        <taxon>Lachnocladiaceae</taxon>
        <taxon>Vararia</taxon>
    </lineage>
</organism>
<evidence type="ECO:0000313" key="2">
    <source>
        <dbReference type="Proteomes" id="UP000814128"/>
    </source>
</evidence>
<keyword evidence="2" id="KW-1185">Reference proteome</keyword>
<protein>
    <submittedName>
        <fullName evidence="1">Phosphatidylethanolamine-binding protein</fullName>
    </submittedName>
</protein>
<reference evidence="1" key="1">
    <citation type="submission" date="2021-02" db="EMBL/GenBank/DDBJ databases">
        <authorList>
            <consortium name="DOE Joint Genome Institute"/>
            <person name="Ahrendt S."/>
            <person name="Looney B.P."/>
            <person name="Miyauchi S."/>
            <person name="Morin E."/>
            <person name="Drula E."/>
            <person name="Courty P.E."/>
            <person name="Chicoki N."/>
            <person name="Fauchery L."/>
            <person name="Kohler A."/>
            <person name="Kuo A."/>
            <person name="Labutti K."/>
            <person name="Pangilinan J."/>
            <person name="Lipzen A."/>
            <person name="Riley R."/>
            <person name="Andreopoulos W."/>
            <person name="He G."/>
            <person name="Johnson J."/>
            <person name="Barry K.W."/>
            <person name="Grigoriev I.V."/>
            <person name="Nagy L."/>
            <person name="Hibbett D."/>
            <person name="Henrissat B."/>
            <person name="Matheny P.B."/>
            <person name="Labbe J."/>
            <person name="Martin F."/>
        </authorList>
    </citation>
    <scope>NUCLEOTIDE SEQUENCE</scope>
    <source>
        <strain evidence="1">EC-137</strain>
    </source>
</reference>
<sequence>MVDPDAPSPQDHSHSDVRHFVGPNFHLGASGKLTNSTPALSEFRDPRPTAFSTPHRYTLLAFVQPPGFMAAATPIIRENPSVTNFNLTSFVAATGLGDPVAGTFFLTGSD</sequence>
<dbReference type="Proteomes" id="UP000814128">
    <property type="component" value="Unassembled WGS sequence"/>
</dbReference>
<reference evidence="1" key="2">
    <citation type="journal article" date="2022" name="New Phytol.">
        <title>Evolutionary transition to the ectomycorrhizal habit in the genomes of a hyperdiverse lineage of mushroom-forming fungi.</title>
        <authorList>
            <person name="Looney B."/>
            <person name="Miyauchi S."/>
            <person name="Morin E."/>
            <person name="Drula E."/>
            <person name="Courty P.E."/>
            <person name="Kohler A."/>
            <person name="Kuo A."/>
            <person name="LaButti K."/>
            <person name="Pangilinan J."/>
            <person name="Lipzen A."/>
            <person name="Riley R."/>
            <person name="Andreopoulos W."/>
            <person name="He G."/>
            <person name="Johnson J."/>
            <person name="Nolan M."/>
            <person name="Tritt A."/>
            <person name="Barry K.W."/>
            <person name="Grigoriev I.V."/>
            <person name="Nagy L.G."/>
            <person name="Hibbett D."/>
            <person name="Henrissat B."/>
            <person name="Matheny P.B."/>
            <person name="Labbe J."/>
            <person name="Martin F.M."/>
        </authorList>
    </citation>
    <scope>NUCLEOTIDE SEQUENCE</scope>
    <source>
        <strain evidence="1">EC-137</strain>
    </source>
</reference>
<evidence type="ECO:0000313" key="1">
    <source>
        <dbReference type="EMBL" id="KAI0031944.1"/>
    </source>
</evidence>
<dbReference type="EMBL" id="MU273562">
    <property type="protein sequence ID" value="KAI0031944.1"/>
    <property type="molecule type" value="Genomic_DNA"/>
</dbReference>
<accession>A0ACB8QJF4</accession>
<feature type="non-terminal residue" evidence="1">
    <location>
        <position position="110"/>
    </location>
</feature>
<comment type="caution">
    <text evidence="1">The sequence shown here is derived from an EMBL/GenBank/DDBJ whole genome shotgun (WGS) entry which is preliminary data.</text>
</comment>
<gene>
    <name evidence="1" type="ORF">K488DRAFT_36476</name>
</gene>
<proteinExistence type="predicted"/>
<name>A0ACB8QJF4_9AGAM</name>